<dbReference type="InterPro" id="IPR051908">
    <property type="entry name" value="Ribosomal_N-acetyltransferase"/>
</dbReference>
<sequence length="197" mass="21694">MPLLVEPSLPAGSLNALDQPSLSVGDGLVLRPWRDTDAEVVMAAFDCPDVQRWHVRRMDTREEALDWIGSWAARWQDETDASWAISRDDQPIGQAGLRHVSLFEGSAALSYWVLPEARGAGIAARAAQVLTEWAFETLGLHRVSLEHSTANTASCRVAARLGFAVEGTSRGSARHADGWHDMHQHARVRRSHTVIAE</sequence>
<dbReference type="InterPro" id="IPR000182">
    <property type="entry name" value="GNAT_dom"/>
</dbReference>
<dbReference type="InterPro" id="IPR016181">
    <property type="entry name" value="Acyl_CoA_acyltransferase"/>
</dbReference>
<feature type="domain" description="N-acetyltransferase" evidence="1">
    <location>
        <begin position="28"/>
        <end position="195"/>
    </location>
</feature>
<protein>
    <submittedName>
        <fullName evidence="2">Acetyltransferase</fullName>
    </submittedName>
</protein>
<dbReference type="PANTHER" id="PTHR43441">
    <property type="entry name" value="RIBOSOMAL-PROTEIN-SERINE ACETYLTRANSFERASE"/>
    <property type="match status" value="1"/>
</dbReference>
<evidence type="ECO:0000313" key="2">
    <source>
        <dbReference type="EMBL" id="GHH27565.1"/>
    </source>
</evidence>
<dbReference type="PROSITE" id="PS51186">
    <property type="entry name" value="GNAT"/>
    <property type="match status" value="1"/>
</dbReference>
<evidence type="ECO:0000259" key="1">
    <source>
        <dbReference type="PROSITE" id="PS51186"/>
    </source>
</evidence>
<organism evidence="2 3">
    <name type="scientific">Lentzea cavernae</name>
    <dbReference type="NCBI Taxonomy" id="2020703"/>
    <lineage>
        <taxon>Bacteria</taxon>
        <taxon>Bacillati</taxon>
        <taxon>Actinomycetota</taxon>
        <taxon>Actinomycetes</taxon>
        <taxon>Pseudonocardiales</taxon>
        <taxon>Pseudonocardiaceae</taxon>
        <taxon>Lentzea</taxon>
    </lineage>
</organism>
<proteinExistence type="predicted"/>
<accession>A0ABQ3LVX4</accession>
<reference evidence="3" key="1">
    <citation type="journal article" date="2019" name="Int. J. Syst. Evol. Microbiol.">
        <title>The Global Catalogue of Microorganisms (GCM) 10K type strain sequencing project: providing services to taxonomists for standard genome sequencing and annotation.</title>
        <authorList>
            <consortium name="The Broad Institute Genomics Platform"/>
            <consortium name="The Broad Institute Genome Sequencing Center for Infectious Disease"/>
            <person name="Wu L."/>
            <person name="Ma J."/>
        </authorList>
    </citation>
    <scope>NUCLEOTIDE SEQUENCE [LARGE SCALE GENOMIC DNA]</scope>
    <source>
        <strain evidence="3">CGMCC 4.7367</strain>
    </source>
</reference>
<dbReference type="Proteomes" id="UP000605568">
    <property type="component" value="Unassembled WGS sequence"/>
</dbReference>
<dbReference type="Gene3D" id="3.40.630.30">
    <property type="match status" value="1"/>
</dbReference>
<gene>
    <name evidence="2" type="ORF">GCM10017774_00250</name>
</gene>
<comment type="caution">
    <text evidence="2">The sequence shown here is derived from an EMBL/GenBank/DDBJ whole genome shotgun (WGS) entry which is preliminary data.</text>
</comment>
<name>A0ABQ3LVX4_9PSEU</name>
<dbReference type="EMBL" id="BNAR01000001">
    <property type="protein sequence ID" value="GHH27565.1"/>
    <property type="molecule type" value="Genomic_DNA"/>
</dbReference>
<evidence type="ECO:0000313" key="3">
    <source>
        <dbReference type="Proteomes" id="UP000605568"/>
    </source>
</evidence>
<dbReference type="SUPFAM" id="SSF55729">
    <property type="entry name" value="Acyl-CoA N-acyltransferases (Nat)"/>
    <property type="match status" value="1"/>
</dbReference>
<dbReference type="Pfam" id="PF13302">
    <property type="entry name" value="Acetyltransf_3"/>
    <property type="match status" value="1"/>
</dbReference>
<dbReference type="RefSeq" id="WP_191295377.1">
    <property type="nucleotide sequence ID" value="NZ_BNAR01000001.1"/>
</dbReference>
<keyword evidence="3" id="KW-1185">Reference proteome</keyword>
<dbReference type="PANTHER" id="PTHR43441:SF10">
    <property type="entry name" value="ACETYLTRANSFERASE"/>
    <property type="match status" value="1"/>
</dbReference>